<dbReference type="EMBL" id="JARKIB010000110">
    <property type="protein sequence ID" value="KAJ7738748.1"/>
    <property type="molecule type" value="Genomic_DNA"/>
</dbReference>
<dbReference type="AlphaFoldDB" id="A0AAD7ICD9"/>
<dbReference type="SUPFAM" id="SSF52047">
    <property type="entry name" value="RNI-like"/>
    <property type="match status" value="1"/>
</dbReference>
<comment type="caution">
    <text evidence="1">The sequence shown here is derived from an EMBL/GenBank/DDBJ whole genome shotgun (WGS) entry which is preliminary data.</text>
</comment>
<accession>A0AAD7ICD9</accession>
<organism evidence="1 2">
    <name type="scientific">Mycena metata</name>
    <dbReference type="NCBI Taxonomy" id="1033252"/>
    <lineage>
        <taxon>Eukaryota</taxon>
        <taxon>Fungi</taxon>
        <taxon>Dikarya</taxon>
        <taxon>Basidiomycota</taxon>
        <taxon>Agaricomycotina</taxon>
        <taxon>Agaricomycetes</taxon>
        <taxon>Agaricomycetidae</taxon>
        <taxon>Agaricales</taxon>
        <taxon>Marasmiineae</taxon>
        <taxon>Mycenaceae</taxon>
        <taxon>Mycena</taxon>
    </lineage>
</organism>
<dbReference type="Gene3D" id="3.80.10.10">
    <property type="entry name" value="Ribonuclease Inhibitor"/>
    <property type="match status" value="1"/>
</dbReference>
<gene>
    <name evidence="1" type="ORF">B0H16DRAFT_1729720</name>
</gene>
<reference evidence="1" key="1">
    <citation type="submission" date="2023-03" db="EMBL/GenBank/DDBJ databases">
        <title>Massive genome expansion in bonnet fungi (Mycena s.s.) driven by repeated elements and novel gene families across ecological guilds.</title>
        <authorList>
            <consortium name="Lawrence Berkeley National Laboratory"/>
            <person name="Harder C.B."/>
            <person name="Miyauchi S."/>
            <person name="Viragh M."/>
            <person name="Kuo A."/>
            <person name="Thoen E."/>
            <person name="Andreopoulos B."/>
            <person name="Lu D."/>
            <person name="Skrede I."/>
            <person name="Drula E."/>
            <person name="Henrissat B."/>
            <person name="Morin E."/>
            <person name="Kohler A."/>
            <person name="Barry K."/>
            <person name="LaButti K."/>
            <person name="Morin E."/>
            <person name="Salamov A."/>
            <person name="Lipzen A."/>
            <person name="Mereny Z."/>
            <person name="Hegedus B."/>
            <person name="Baldrian P."/>
            <person name="Stursova M."/>
            <person name="Weitz H."/>
            <person name="Taylor A."/>
            <person name="Grigoriev I.V."/>
            <person name="Nagy L.G."/>
            <person name="Martin F."/>
            <person name="Kauserud H."/>
        </authorList>
    </citation>
    <scope>NUCLEOTIDE SEQUENCE</scope>
    <source>
        <strain evidence="1">CBHHK182m</strain>
    </source>
</reference>
<evidence type="ECO:0000313" key="1">
    <source>
        <dbReference type="EMBL" id="KAJ7738748.1"/>
    </source>
</evidence>
<keyword evidence="2" id="KW-1185">Reference proteome</keyword>
<name>A0AAD7ICD9_9AGAR</name>
<sequence length="383" mass="43083">MAQFNPLNIEELLGNCMQYHHDSPSTLKACALVARSWVYAAQSHLFRAPIITHWSSTPAENALTWTRFIQTLHSSPHLIRHIRRLRIGSGMTANELPTLREIWTFQFTHLETVSLTMYRSELSLDSVVPLQQFLSLPTLRRLILHCSFGDWGLFVRLWDHCSPSLREIAFHCDQEPRPDPPPSLLPSHRGSTIPLESLYLGSVETLDYRLMRTPSLFDLSHLRILCIGWRSQISWSDFGPLVRNIQALSIVANVRISAVPTQSTLHLIASIQARATAIDLGSFPNLTSLRVFLPPWITTKARLTMATQLFSGITSANVIRSIVVATETATLDGHVCTTLDTVLSALPVLPPPKVKFELNADEYEGIWPYFVRLNSTNSVCSNL</sequence>
<protein>
    <submittedName>
        <fullName evidence="1">Uncharacterized protein</fullName>
    </submittedName>
</protein>
<dbReference type="Proteomes" id="UP001215598">
    <property type="component" value="Unassembled WGS sequence"/>
</dbReference>
<dbReference type="InterPro" id="IPR032675">
    <property type="entry name" value="LRR_dom_sf"/>
</dbReference>
<evidence type="ECO:0000313" key="2">
    <source>
        <dbReference type="Proteomes" id="UP001215598"/>
    </source>
</evidence>
<proteinExistence type="predicted"/>